<dbReference type="InterPro" id="IPR027417">
    <property type="entry name" value="P-loop_NTPase"/>
</dbReference>
<reference evidence="2" key="1">
    <citation type="submission" date="2023-03" db="EMBL/GenBank/DDBJ databases">
        <authorList>
            <person name="Julca I."/>
        </authorList>
    </citation>
    <scope>NUCLEOTIDE SEQUENCE</scope>
</reference>
<name>A0AAV1E0X3_OLDCO</name>
<dbReference type="PANTHER" id="PTHR19338:SF73">
    <property type="entry name" value="DISEASE RESISTANCE PROTEIN RGA2-LIKE"/>
    <property type="match status" value="1"/>
</dbReference>
<organism evidence="2 3">
    <name type="scientific">Oldenlandia corymbosa var. corymbosa</name>
    <dbReference type="NCBI Taxonomy" id="529605"/>
    <lineage>
        <taxon>Eukaryota</taxon>
        <taxon>Viridiplantae</taxon>
        <taxon>Streptophyta</taxon>
        <taxon>Embryophyta</taxon>
        <taxon>Tracheophyta</taxon>
        <taxon>Spermatophyta</taxon>
        <taxon>Magnoliopsida</taxon>
        <taxon>eudicotyledons</taxon>
        <taxon>Gunneridae</taxon>
        <taxon>Pentapetalae</taxon>
        <taxon>asterids</taxon>
        <taxon>lamiids</taxon>
        <taxon>Gentianales</taxon>
        <taxon>Rubiaceae</taxon>
        <taxon>Rubioideae</taxon>
        <taxon>Spermacoceae</taxon>
        <taxon>Hedyotis-Oldenlandia complex</taxon>
        <taxon>Oldenlandia</taxon>
    </lineage>
</organism>
<feature type="domain" description="NB-ARC" evidence="1">
    <location>
        <begin position="256"/>
        <end position="353"/>
    </location>
</feature>
<gene>
    <name evidence="2" type="ORF">OLC1_LOCUS20065</name>
</gene>
<dbReference type="Gene3D" id="3.40.50.300">
    <property type="entry name" value="P-loop containing nucleotide triphosphate hydrolases"/>
    <property type="match status" value="1"/>
</dbReference>
<evidence type="ECO:0000313" key="3">
    <source>
        <dbReference type="Proteomes" id="UP001161247"/>
    </source>
</evidence>
<dbReference type="Pfam" id="PF00931">
    <property type="entry name" value="NB-ARC"/>
    <property type="match status" value="1"/>
</dbReference>
<accession>A0AAV1E0X3</accession>
<dbReference type="GO" id="GO:0043531">
    <property type="term" value="F:ADP binding"/>
    <property type="evidence" value="ECO:0007669"/>
    <property type="project" value="InterPro"/>
</dbReference>
<dbReference type="Proteomes" id="UP001161247">
    <property type="component" value="Chromosome 7"/>
</dbReference>
<sequence>MQNLKNFQVMVRDTSRALCDALKPLVEQMMFLENLILFVIFRFIELNMDFVGSCWAVAIDAAFLLFDDGVCKTRAIVTHLSLLQNMYFDMNCMKVYKIYTEALNSSKLAAELLSPTDHQGLFIFSFQQKHLEKAAMMNQLQRRAQTIQEGLISLRFFLESTVELPNDQEKLLTLRGQVSEVAYRVEDLIEYLMIGNLPDFVSEIVCSVMKDITNINSEIEVMKKPKIICRKVTTAHTQVQSALLPAMTKEIVGFQDQAKLIIDRLERGSRNLRIVAIVGMPGLGKTTLAEKVCNAPSVLYRFSVRAFTTVSQTFDKKGVLIDLLRQVDSGKCSQITAGTSAEDAAEMLRRSLKGN</sequence>
<dbReference type="PANTHER" id="PTHR19338">
    <property type="entry name" value="TRANSLOCASE OF INNER MITOCHONDRIAL MEMBRANE 13 HOMOLOG"/>
    <property type="match status" value="1"/>
</dbReference>
<dbReference type="Gene3D" id="1.20.5.4130">
    <property type="match status" value="1"/>
</dbReference>
<dbReference type="EMBL" id="OX459124">
    <property type="protein sequence ID" value="CAI9112972.1"/>
    <property type="molecule type" value="Genomic_DNA"/>
</dbReference>
<evidence type="ECO:0000259" key="1">
    <source>
        <dbReference type="Pfam" id="PF00931"/>
    </source>
</evidence>
<proteinExistence type="predicted"/>
<keyword evidence="3" id="KW-1185">Reference proteome</keyword>
<evidence type="ECO:0000313" key="2">
    <source>
        <dbReference type="EMBL" id="CAI9112972.1"/>
    </source>
</evidence>
<dbReference type="AlphaFoldDB" id="A0AAV1E0X3"/>
<dbReference type="InterPro" id="IPR002182">
    <property type="entry name" value="NB-ARC"/>
</dbReference>
<dbReference type="SUPFAM" id="SSF52540">
    <property type="entry name" value="P-loop containing nucleoside triphosphate hydrolases"/>
    <property type="match status" value="1"/>
</dbReference>
<protein>
    <submittedName>
        <fullName evidence="2">OLC1v1013487C1</fullName>
    </submittedName>
</protein>